<keyword evidence="9" id="KW-1185">Reference proteome</keyword>
<evidence type="ECO:0000256" key="1">
    <source>
        <dbReference type="SAM" id="MobiDB-lite"/>
    </source>
</evidence>
<feature type="compositionally biased region" description="Basic and acidic residues" evidence="1">
    <location>
        <begin position="951"/>
        <end position="960"/>
    </location>
</feature>
<reference evidence="8 9" key="1">
    <citation type="journal article" date="2024" name="G3 (Bethesda)">
        <title>Genome assembly of Hibiscus sabdariffa L. provides insights into metabolisms of medicinal natural products.</title>
        <authorList>
            <person name="Kim T."/>
        </authorList>
    </citation>
    <scope>NUCLEOTIDE SEQUENCE [LARGE SCALE GENOMIC DNA]</scope>
    <source>
        <strain evidence="8">TK-2024</strain>
        <tissue evidence="8">Old leaves</tissue>
    </source>
</reference>
<dbReference type="Pfam" id="PF23704">
    <property type="entry name" value="WHD_GTF3C1_N"/>
    <property type="match status" value="1"/>
</dbReference>
<feature type="domain" description="General transcription factor 3C polypeptide 1 winged-helix" evidence="2">
    <location>
        <begin position="1"/>
        <end position="93"/>
    </location>
</feature>
<feature type="domain" description="DUF7647" evidence="7">
    <location>
        <begin position="704"/>
        <end position="880"/>
    </location>
</feature>
<evidence type="ECO:0000313" key="8">
    <source>
        <dbReference type="EMBL" id="KAK8514381.1"/>
    </source>
</evidence>
<comment type="caution">
    <text evidence="8">The sequence shown here is derived from an EMBL/GenBank/DDBJ whole genome shotgun (WGS) entry which is preliminary data.</text>
</comment>
<feature type="domain" description="DUF7599" evidence="4">
    <location>
        <begin position="194"/>
        <end position="277"/>
    </location>
</feature>
<evidence type="ECO:0000259" key="2">
    <source>
        <dbReference type="Pfam" id="PF23704"/>
    </source>
</evidence>
<feature type="region of interest" description="Disordered" evidence="1">
    <location>
        <begin position="1928"/>
        <end position="1952"/>
    </location>
</feature>
<dbReference type="InterPro" id="IPR044210">
    <property type="entry name" value="Tfc3-like"/>
</dbReference>
<evidence type="ECO:0000259" key="4">
    <source>
        <dbReference type="Pfam" id="PF24538"/>
    </source>
</evidence>
<dbReference type="Proteomes" id="UP001472677">
    <property type="component" value="Unassembled WGS sequence"/>
</dbReference>
<feature type="non-terminal residue" evidence="8">
    <location>
        <position position="2131"/>
    </location>
</feature>
<dbReference type="EMBL" id="JBBPBM010000067">
    <property type="protein sequence ID" value="KAK8514381.1"/>
    <property type="molecule type" value="Genomic_DNA"/>
</dbReference>
<dbReference type="Pfam" id="PF24101">
    <property type="entry name" value="WHD_GTF3C1"/>
    <property type="match status" value="1"/>
</dbReference>
<evidence type="ECO:0000259" key="5">
    <source>
        <dbReference type="Pfam" id="PF24655"/>
    </source>
</evidence>
<dbReference type="InterPro" id="IPR056064">
    <property type="entry name" value="DUF7647"/>
</dbReference>
<proteinExistence type="predicted"/>
<dbReference type="Pfam" id="PF24657">
    <property type="entry name" value="DUF7646"/>
    <property type="match status" value="1"/>
</dbReference>
<dbReference type="InterPro" id="IPR035625">
    <property type="entry name" value="Tfc3-like_eWH"/>
</dbReference>
<gene>
    <name evidence="8" type="ORF">V6N12_009087</name>
</gene>
<dbReference type="InterPro" id="IPR056062">
    <property type="entry name" value="DUF7645"/>
</dbReference>
<feature type="domain" description="GTF3C1 extended winged-helix" evidence="3">
    <location>
        <begin position="512"/>
        <end position="621"/>
    </location>
</feature>
<dbReference type="InterPro" id="IPR056063">
    <property type="entry name" value="DUF7646"/>
</dbReference>
<dbReference type="CDD" id="cd16169">
    <property type="entry name" value="Tau138_eWH"/>
    <property type="match status" value="1"/>
</dbReference>
<dbReference type="Pfam" id="PF24538">
    <property type="entry name" value="DUF7599"/>
    <property type="match status" value="1"/>
</dbReference>
<protein>
    <recommendedName>
        <fullName evidence="10">B-block binding subunit of TFIIIC domain-containing protein</fullName>
    </recommendedName>
</protein>
<feature type="region of interest" description="Disordered" evidence="1">
    <location>
        <begin position="950"/>
        <end position="973"/>
    </location>
</feature>
<accession>A0ABR2C520</accession>
<feature type="domain" description="DUF7645" evidence="5">
    <location>
        <begin position="882"/>
        <end position="942"/>
    </location>
</feature>
<evidence type="ECO:0000313" key="9">
    <source>
        <dbReference type="Proteomes" id="UP001472677"/>
    </source>
</evidence>
<dbReference type="PANTHER" id="PTHR15180">
    <property type="entry name" value="GENERAL TRANSCRIPTION FACTOR 3C POLYPEPTIDE 1"/>
    <property type="match status" value="1"/>
</dbReference>
<dbReference type="Pfam" id="PF24658">
    <property type="entry name" value="DUF7647"/>
    <property type="match status" value="1"/>
</dbReference>
<name>A0ABR2C520_9ROSI</name>
<dbReference type="InterPro" id="IPR056020">
    <property type="entry name" value="DUF7599"/>
</dbReference>
<dbReference type="PANTHER" id="PTHR15180:SF1">
    <property type="entry name" value="GENERAL TRANSCRIPTION FACTOR 3C POLYPEPTIDE 1"/>
    <property type="match status" value="1"/>
</dbReference>
<evidence type="ECO:0000259" key="3">
    <source>
        <dbReference type="Pfam" id="PF24101"/>
    </source>
</evidence>
<dbReference type="InterPro" id="IPR056467">
    <property type="entry name" value="eWH_GTF3C1"/>
</dbReference>
<dbReference type="InterPro" id="IPR056428">
    <property type="entry name" value="WH_GTF3C1"/>
</dbReference>
<feature type="compositionally biased region" description="Basic and acidic residues" evidence="1">
    <location>
        <begin position="1931"/>
        <end position="1952"/>
    </location>
</feature>
<evidence type="ECO:0008006" key="10">
    <source>
        <dbReference type="Google" id="ProtNLM"/>
    </source>
</evidence>
<evidence type="ECO:0000259" key="7">
    <source>
        <dbReference type="Pfam" id="PF24658"/>
    </source>
</evidence>
<feature type="domain" description="DUF7646" evidence="6">
    <location>
        <begin position="297"/>
        <end position="375"/>
    </location>
</feature>
<sequence length="2131" mass="240200">MDSIISSALEEICFNGQIGISLSSLCTKIGIPPSLKPSLWKNLLSIPVLRFKAPNSEFLNPTDASIQCAEVAEKLDITIFAHETLRNNFVGLYDENVQLSSQQRRTLERLVIARTNGVTQSQLAKEFVKGSPKCSPVVTNLIYLHRYAKRLGSQQRFEINKNEQTVESLGYDDENVPVDDGFALENTKDNVRVNDYLPAMKAVCDKLEEANGKVLVVSDIKRDLGYTRSSGHRAWRNIYHRLKDAGLVEELHAVVNEKAEICLRLSKRFPEKNLEAKLLRCDDHLDKGQQLKFGRSILNVDQIVELPIDNQIYNMVDAEGSEGLPVMTVCERLGIDKKRSYSRFFNMFSKFGMHLQAESHKKTTAYRVWTSGNSYGKSSNAFLFKSKDANDEKQISSLDLGHSEAPDESNQSLIEYNPSTSAVGSFTPVRVNDIENDTEISRGSPGETNNIVLYSDNAQRLPSEQSNTAQDAGLDLVIIESQICASQPQPIGPDLLRPSDSGSYKTYSSQVLTADGVRREQRILGRLQDEKFILRAELYRWLVELEKEKSTKLDRKTVDRLLKKLQQQGQCKCVHINVPVVTNCGRSRITQVVLHPSVEALHQELISEIHDRLRSFEMQIRGHGTSKLKRNDSIPVLDGVQRTQGHVDSAIKAAKSEAMRANGFVLAKMVRSKLLHRFLWGFLSSFHCWDDLSLEKHLRDQKNLHGSCILFSLEAAIKAIPLELFLQVVGTTLRFDDMIEKCNKGFCLSDLQIEEYKLLMDTQATVRLSLLIDILRRLKLIRLVPDECSDNRLKVPHANLTHAMELKPYIEEPLSWVATSTSKSLDLRPRIRHDFILSNREAVDDYWKTLEYCYAATDPRAALHAFPGSAVHEVFLNRSWVSDRVMTADQRSELLKRIVKDDLNVKLSYRDCEKIAKDLNLTLQQVLRVFYDNKQKRLNRFRGVPNCNKEQYQRERNKRSSDRKRKRCSTVKSKESIKADARTIQLDEKEVAALPDGIDGLKEDCSLASSVRPDAFQACQEADSVEPVDKLGSLEGDEECYSLISQNLFPKMKPTRKKRISWTDKADRELITQYARYRAAMGAKFHRVDWTSLAGLPSPPHACARRMASLNRSENFRKTLMKLCNMLSERYMRHLEKCQNRSSDSGDCRLLRFPTIQISNGIEHGGDSGFEEERWDDFDDRKIKSALEDVLRFKQFAKLEASTRVGSVSAERSSINMDSEDPRGPEMVLANTHDEDIGMLGALRHKGSFRSSERHCFHQKLVKLWNVGSGVGRQVYESLAVSNAVELFKLVFLSISTAPRFPNSLSETLHRYSEHDLFAAFTYLRDRKIMIGGTCGQPFVLSQHFMHSISKSQFPCNTGRRATNFSEWICEREKDLMEGGINLSADLQCGDIFHLFSLVLSGELSLSPCLPDEGVGEAEDLRSFKRRAEDNELCDADKAKKLKSIAEGEFVSRREKGFPGIMVSVYRTTFPTATALELFKNEETFNPELSNDERSTNLDHMKERLELSNNVTALELFKDEETFNPELSNNESSTNLEHMKEMLELSNNVVVASKSSESPWEAMASYSEHLLSNLCDEGEGGHFDPEIIKAVCTEIQKAGDQGLSIEDVCRLVKMPGEKKPEIIVDTLQAFGRAIKVNAYDSVRVVDALYRSKYFLATVSCFHQDLKPPLSLTSQEKDGGNLVLQQENQSLDSAMLLGSVTVGDVHKVTILNLPEEHALPSNEIPTSNAKESCMYGKVGLSKGDDGAIVYKPFSGEQLVPILPWVNADGTINKSVYNGLVRRVLGTVMQNPGTLEDDIIGRMDVLNPQSCRKLLELMILDRHLIEKKMLQTTGTGPPALLKTLLGSGCRKSKLRIRAPNPNLFLIFVTMDMDMVHNVMVTSAKTPRRGTKPNASFTKTDAHTLLAEPENQNIRPDNTFVSSQEIFSLLESQSHSEKRKQQQKEKEKEKEKEKDLRIDESFGREDHGAFPSLMPLRSDGSLCVVDPFPRPQGTSESEQGPKLEDFLGCCYSNSPSHETKVQNQPTKINVNGDMESAENFTNSSSLIPTYPQNLMASGSDPDHSQRSGIYHVPFESATSVSRFKSWLRQTPLSGDEANNNFNFQTLSLTMSPSSRNGLPAIAPLDVVDNRKRHV</sequence>
<dbReference type="Pfam" id="PF24655">
    <property type="entry name" value="DUF7645"/>
    <property type="match status" value="1"/>
</dbReference>
<organism evidence="8 9">
    <name type="scientific">Hibiscus sabdariffa</name>
    <name type="common">roselle</name>
    <dbReference type="NCBI Taxonomy" id="183260"/>
    <lineage>
        <taxon>Eukaryota</taxon>
        <taxon>Viridiplantae</taxon>
        <taxon>Streptophyta</taxon>
        <taxon>Embryophyta</taxon>
        <taxon>Tracheophyta</taxon>
        <taxon>Spermatophyta</taxon>
        <taxon>Magnoliopsida</taxon>
        <taxon>eudicotyledons</taxon>
        <taxon>Gunneridae</taxon>
        <taxon>Pentapetalae</taxon>
        <taxon>rosids</taxon>
        <taxon>malvids</taxon>
        <taxon>Malvales</taxon>
        <taxon>Malvaceae</taxon>
        <taxon>Malvoideae</taxon>
        <taxon>Hibiscus</taxon>
    </lineage>
</organism>
<evidence type="ECO:0000259" key="6">
    <source>
        <dbReference type="Pfam" id="PF24657"/>
    </source>
</evidence>